<dbReference type="Proteomes" id="UP001321249">
    <property type="component" value="Unassembled WGS sequence"/>
</dbReference>
<dbReference type="SUPFAM" id="SSF56784">
    <property type="entry name" value="HAD-like"/>
    <property type="match status" value="1"/>
</dbReference>
<dbReference type="InterPro" id="IPR023214">
    <property type="entry name" value="HAD_sf"/>
</dbReference>
<dbReference type="InterPro" id="IPR006439">
    <property type="entry name" value="HAD-SF_hydro_IA"/>
</dbReference>
<sequence>MPDSSASNSRVRAFIFDLDGTLVETERLKAKSYATVVGRLTGANSPDRRAIELYERIVGSTDEMVCRQMIDEFGIADSLEEVEGELWKHLHQIRMDEYRVTDGAPNQLLGRVYQHNIDLLRNQKANGRTVSVATSSFSDEAKRVLEVLGVRVLLDDIVGRESVTNPKPDPEIYLLAMERLGLEPEQVVIVEDSPIGTKAAMASGASWICVSTPFSYQAIEASSWLDPMWVVHDPAKLTETVNRRIESIDQS</sequence>
<keyword evidence="2" id="KW-0378">Hydrolase</keyword>
<evidence type="ECO:0000313" key="1">
    <source>
        <dbReference type="EMBL" id="MDG0865658.1"/>
    </source>
</evidence>
<dbReference type="RefSeq" id="WP_342823456.1">
    <property type="nucleotide sequence ID" value="NZ_CP046146.1"/>
</dbReference>
<dbReference type="EMBL" id="WMBE01000001">
    <property type="protein sequence ID" value="MDG0865658.1"/>
    <property type="molecule type" value="Genomic_DNA"/>
</dbReference>
<evidence type="ECO:0000313" key="4">
    <source>
        <dbReference type="Proteomes" id="UP001321249"/>
    </source>
</evidence>
<dbReference type="InterPro" id="IPR051806">
    <property type="entry name" value="HAD-like_SPP"/>
</dbReference>
<gene>
    <name evidence="1" type="ORF">GKO46_01040</name>
    <name evidence="2" type="ORF">GKO48_08185</name>
</gene>
<dbReference type="InterPro" id="IPR041492">
    <property type="entry name" value="HAD_2"/>
</dbReference>
<dbReference type="SFLD" id="SFLDS00003">
    <property type="entry name" value="Haloacid_Dehalogenase"/>
    <property type="match status" value="1"/>
</dbReference>
<name>A0AAJ5ZDS9_9CHLR</name>
<reference evidence="2" key="2">
    <citation type="journal article" date="2023" name="Nat. Commun.">
        <title>Cultivation of marine bacteria of the SAR202 clade.</title>
        <authorList>
            <person name="Lim Y."/>
            <person name="Seo J.H."/>
            <person name="Giovannoni S.J."/>
            <person name="Kang I."/>
            <person name="Cho J.C."/>
        </authorList>
    </citation>
    <scope>NUCLEOTIDE SEQUENCE</scope>
    <source>
        <strain evidence="2">JH1073</strain>
    </source>
</reference>
<organism evidence="2 3">
    <name type="scientific">Candidatus Lucifugimonas marina</name>
    <dbReference type="NCBI Taxonomy" id="3038979"/>
    <lineage>
        <taxon>Bacteria</taxon>
        <taxon>Bacillati</taxon>
        <taxon>Chloroflexota</taxon>
        <taxon>Dehalococcoidia</taxon>
        <taxon>SAR202 cluster</taxon>
        <taxon>Candidatus Lucifugimonadales</taxon>
        <taxon>Candidatus Lucifugimonadaceae</taxon>
        <taxon>Candidatus Lucifugimonas</taxon>
    </lineage>
</organism>
<dbReference type="EMBL" id="CP046147">
    <property type="protein sequence ID" value="WFG39597.1"/>
    <property type="molecule type" value="Genomic_DNA"/>
</dbReference>
<dbReference type="SFLD" id="SFLDG01129">
    <property type="entry name" value="C1.5:_HAD__Beta-PGM__Phosphata"/>
    <property type="match status" value="1"/>
</dbReference>
<dbReference type="CDD" id="cd07505">
    <property type="entry name" value="HAD_BPGM-like"/>
    <property type="match status" value="1"/>
</dbReference>
<dbReference type="InterPro" id="IPR036412">
    <property type="entry name" value="HAD-like_sf"/>
</dbReference>
<dbReference type="PRINTS" id="PR00413">
    <property type="entry name" value="HADHALOGNASE"/>
</dbReference>
<dbReference type="Gene3D" id="1.10.150.240">
    <property type="entry name" value="Putative phosphatase, domain 2"/>
    <property type="match status" value="1"/>
</dbReference>
<dbReference type="Gene3D" id="3.40.50.1000">
    <property type="entry name" value="HAD superfamily/HAD-like"/>
    <property type="match status" value="1"/>
</dbReference>
<protein>
    <submittedName>
        <fullName evidence="2">HAD-IA family hydrolase</fullName>
    </submittedName>
</protein>
<proteinExistence type="predicted"/>
<keyword evidence="3" id="KW-1185">Reference proteome</keyword>
<dbReference type="PANTHER" id="PTHR43481">
    <property type="entry name" value="FRUCTOSE-1-PHOSPHATE PHOSPHATASE"/>
    <property type="match status" value="1"/>
</dbReference>
<dbReference type="AlphaFoldDB" id="A0AAJ5ZDS9"/>
<dbReference type="NCBIfam" id="TIGR01509">
    <property type="entry name" value="HAD-SF-IA-v3"/>
    <property type="match status" value="1"/>
</dbReference>
<dbReference type="InterPro" id="IPR023198">
    <property type="entry name" value="PGP-like_dom2"/>
</dbReference>
<evidence type="ECO:0000313" key="3">
    <source>
        <dbReference type="Proteomes" id="UP001219901"/>
    </source>
</evidence>
<dbReference type="GO" id="GO:0050308">
    <property type="term" value="F:sugar-phosphatase activity"/>
    <property type="evidence" value="ECO:0007669"/>
    <property type="project" value="TreeGrafter"/>
</dbReference>
<dbReference type="Proteomes" id="UP001219901">
    <property type="component" value="Chromosome"/>
</dbReference>
<reference evidence="3 4" key="1">
    <citation type="submission" date="2019-11" db="EMBL/GenBank/DDBJ databases">
        <authorList>
            <person name="Cho J.-C."/>
        </authorList>
    </citation>
    <scope>NUCLEOTIDE SEQUENCE [LARGE SCALE GENOMIC DNA]</scope>
    <source>
        <strain evidence="2 3">JH1073</strain>
        <strain evidence="1 4">JH702</strain>
    </source>
</reference>
<dbReference type="PANTHER" id="PTHR43481:SF4">
    <property type="entry name" value="GLYCEROL-1-PHOSPHATE PHOSPHOHYDROLASE 1-RELATED"/>
    <property type="match status" value="1"/>
</dbReference>
<reference evidence="3" key="3">
    <citation type="submission" date="2023-06" db="EMBL/GenBank/DDBJ databases">
        <title>Pangenomics reveal diversification of enzyme families and niche specialization in globally abundant SAR202 bacteria.</title>
        <authorList>
            <person name="Saw J.H.W."/>
        </authorList>
    </citation>
    <scope>NUCLEOTIDE SEQUENCE [LARGE SCALE GENOMIC DNA]</scope>
    <source>
        <strain evidence="3">JH1073</strain>
    </source>
</reference>
<dbReference type="Pfam" id="PF13419">
    <property type="entry name" value="HAD_2"/>
    <property type="match status" value="1"/>
</dbReference>
<accession>A0AAJ5ZDS9</accession>
<evidence type="ECO:0000313" key="2">
    <source>
        <dbReference type="EMBL" id="WFG39597.1"/>
    </source>
</evidence>